<evidence type="ECO:0000313" key="2">
    <source>
        <dbReference type="EMBL" id="MFK2919466.1"/>
    </source>
</evidence>
<reference evidence="2 3" key="1">
    <citation type="submission" date="2020-10" db="EMBL/GenBank/DDBJ databases">
        <title>Phylogeny of dyella-like bacteria.</title>
        <authorList>
            <person name="Fu J."/>
        </authorList>
    </citation>
    <scope>NUCLEOTIDE SEQUENCE [LARGE SCALE GENOMIC DNA]</scope>
    <source>
        <strain evidence="2 3">BB4</strain>
    </source>
</reference>
<dbReference type="InterPro" id="IPR000182">
    <property type="entry name" value="GNAT_dom"/>
</dbReference>
<evidence type="ECO:0000313" key="3">
    <source>
        <dbReference type="Proteomes" id="UP001620408"/>
    </source>
</evidence>
<dbReference type="EMBL" id="JADIKD010000012">
    <property type="protein sequence ID" value="MFK2919466.1"/>
    <property type="molecule type" value="Genomic_DNA"/>
</dbReference>
<comment type="caution">
    <text evidence="2">The sequence shown here is derived from an EMBL/GenBank/DDBJ whole genome shotgun (WGS) entry which is preliminary data.</text>
</comment>
<name>A0ABW8K9E7_9GAMM</name>
<organism evidence="2 3">
    <name type="scientific">Dyella koreensis</name>
    <dbReference type="NCBI Taxonomy" id="311235"/>
    <lineage>
        <taxon>Bacteria</taxon>
        <taxon>Pseudomonadati</taxon>
        <taxon>Pseudomonadota</taxon>
        <taxon>Gammaproteobacteria</taxon>
        <taxon>Lysobacterales</taxon>
        <taxon>Rhodanobacteraceae</taxon>
        <taxon>Dyella</taxon>
    </lineage>
</organism>
<dbReference type="RefSeq" id="WP_379984495.1">
    <property type="nucleotide sequence ID" value="NZ_JADIKD010000012.1"/>
</dbReference>
<dbReference type="Pfam" id="PF00583">
    <property type="entry name" value="Acetyltransf_1"/>
    <property type="match status" value="1"/>
</dbReference>
<feature type="domain" description="N-acetyltransferase" evidence="1">
    <location>
        <begin position="33"/>
        <end position="188"/>
    </location>
</feature>
<dbReference type="Gene3D" id="3.40.630.30">
    <property type="match status" value="1"/>
</dbReference>
<dbReference type="InterPro" id="IPR016181">
    <property type="entry name" value="Acyl_CoA_acyltransferase"/>
</dbReference>
<proteinExistence type="predicted"/>
<accession>A0ABW8K9E7</accession>
<protein>
    <submittedName>
        <fullName evidence="2">GNAT family N-acetyltransferase</fullName>
    </submittedName>
</protein>
<gene>
    <name evidence="2" type="ORF">ISS97_19545</name>
</gene>
<dbReference type="CDD" id="cd04301">
    <property type="entry name" value="NAT_SF"/>
    <property type="match status" value="1"/>
</dbReference>
<dbReference type="Proteomes" id="UP001620408">
    <property type="component" value="Unassembled WGS sequence"/>
</dbReference>
<evidence type="ECO:0000259" key="1">
    <source>
        <dbReference type="PROSITE" id="PS51186"/>
    </source>
</evidence>
<dbReference type="SUPFAM" id="SSF55729">
    <property type="entry name" value="Acyl-CoA N-acyltransferases (Nat)"/>
    <property type="match status" value="1"/>
</dbReference>
<keyword evidence="3" id="KW-1185">Reference proteome</keyword>
<dbReference type="PROSITE" id="PS51186">
    <property type="entry name" value="GNAT"/>
    <property type="match status" value="1"/>
</dbReference>
<sequence length="188" mass="21304">MTAPTTQPPSTETTPPLLTGEHWIETLNDGSHVLVRPIRPEDRERESHFIERLSPASRHFRFLGEIREANPALLDQLINVDYKKSMAFVALVHDNGELREVGVSRYSASGDDQHCECAVTVADDWQHRGLGVALMRHLIEVARHNGFRQMFSIDAASNEPMRDLAKYLGFDRKRDPQDAAQVIHTLDL</sequence>